<evidence type="ECO:0000259" key="6">
    <source>
        <dbReference type="PROSITE" id="PS00745"/>
    </source>
</evidence>
<dbReference type="Pfam" id="PF03462">
    <property type="entry name" value="PCRF"/>
    <property type="match status" value="1"/>
</dbReference>
<dbReference type="AlphaFoldDB" id="A0A2G9YTT7"/>
<dbReference type="Proteomes" id="UP000231567">
    <property type="component" value="Unassembled WGS sequence"/>
</dbReference>
<keyword evidence="4" id="KW-0963">Cytoplasm</keyword>
<evidence type="ECO:0000256" key="2">
    <source>
        <dbReference type="ARBA" id="ARBA00022481"/>
    </source>
</evidence>
<dbReference type="Pfam" id="PF00472">
    <property type="entry name" value="RF-1"/>
    <property type="match status" value="1"/>
</dbReference>
<evidence type="ECO:0000313" key="7">
    <source>
        <dbReference type="EMBL" id="PIP21911.1"/>
    </source>
</evidence>
<feature type="domain" description="Prokaryotic-type class I peptide chain release factors" evidence="6">
    <location>
        <begin position="203"/>
        <end position="219"/>
    </location>
</feature>
<reference evidence="7 8" key="1">
    <citation type="submission" date="2017-09" db="EMBL/GenBank/DDBJ databases">
        <title>Depth-based differentiation of microbial function through sediment-hosted aquifers and enrichment of novel symbionts in the deep terrestrial subsurface.</title>
        <authorList>
            <person name="Probst A.J."/>
            <person name="Ladd B."/>
            <person name="Jarett J.K."/>
            <person name="Geller-Mcgrath D.E."/>
            <person name="Sieber C.M."/>
            <person name="Emerson J.B."/>
            <person name="Anantharaman K."/>
            <person name="Thomas B.C."/>
            <person name="Malmstrom R."/>
            <person name="Stieglmeier M."/>
            <person name="Klingl A."/>
            <person name="Woyke T."/>
            <person name="Ryan C.M."/>
            <person name="Banfield J.F."/>
        </authorList>
    </citation>
    <scope>NUCLEOTIDE SEQUENCE [LARGE SCALE GENOMIC DNA]</scope>
    <source>
        <strain evidence="7">CG23_combo_of_CG06-09_8_20_14_all_40_13</strain>
    </source>
</reference>
<keyword evidence="2 4" id="KW-0488">Methylation</keyword>
<protein>
    <recommendedName>
        <fullName evidence="4 5">Peptide chain release factor 2</fullName>
        <shortName evidence="4">RF-2</shortName>
    </recommendedName>
</protein>
<dbReference type="PANTHER" id="PTHR43116:SF3">
    <property type="entry name" value="CLASS I PEPTIDE CHAIN RELEASE FACTOR"/>
    <property type="match status" value="1"/>
</dbReference>
<dbReference type="PROSITE" id="PS00745">
    <property type="entry name" value="RF_PROK_I"/>
    <property type="match status" value="1"/>
</dbReference>
<proteinExistence type="inferred from homology"/>
<evidence type="ECO:0000256" key="3">
    <source>
        <dbReference type="ARBA" id="ARBA00022917"/>
    </source>
</evidence>
<evidence type="ECO:0000256" key="5">
    <source>
        <dbReference type="NCBIfam" id="TIGR00020"/>
    </source>
</evidence>
<sequence>MDILEEKEKLRKLLKIDAKKQEIGQIQTEMASPDFWQDSVKASAKTKYLSDLQQEITEFDQAQSADDIAKLANKTLYSGEYDQNNVLISIHAGAGGTEAQDWAEMLLRMFRRFAQRKSYSERVLEISPGEEAGLKSATLEISGSYAFGNLKSEAGVHRLVRISPFDADHARHTSFVLVEVLPEIKTDGEVIIDPKDLKIEVYRSRGHGGQGVNTTDSAVRITHMPTKIVVTCQNERSQLQNKALALKVLQSRLLSLKIQEQKAKEAQLRGEHLPAEWGRQIRSYVLHPYTMVKDHRTGLETTNASEVLDGNLDRFIKSYLKKNKE</sequence>
<evidence type="ECO:0000256" key="4">
    <source>
        <dbReference type="HAMAP-Rule" id="MF_00094"/>
    </source>
</evidence>
<evidence type="ECO:0000256" key="1">
    <source>
        <dbReference type="ARBA" id="ARBA00010835"/>
    </source>
</evidence>
<dbReference type="GO" id="GO:0016149">
    <property type="term" value="F:translation release factor activity, codon specific"/>
    <property type="evidence" value="ECO:0007669"/>
    <property type="project" value="UniProtKB-UniRule"/>
</dbReference>
<dbReference type="GO" id="GO:0005737">
    <property type="term" value="C:cytoplasm"/>
    <property type="evidence" value="ECO:0007669"/>
    <property type="project" value="UniProtKB-SubCell"/>
</dbReference>
<accession>A0A2G9YTT7</accession>
<comment type="function">
    <text evidence="4">Peptide chain release factor 2 directs the termination of translation in response to the peptide chain termination codons UGA and UAA.</text>
</comment>
<comment type="caution">
    <text evidence="7">The sequence shown here is derived from an EMBL/GenBank/DDBJ whole genome shotgun (WGS) entry which is preliminary data.</text>
</comment>
<dbReference type="PANTHER" id="PTHR43116">
    <property type="entry name" value="PEPTIDE CHAIN RELEASE FACTOR 2"/>
    <property type="match status" value="1"/>
</dbReference>
<dbReference type="Gene3D" id="3.30.160.20">
    <property type="match status" value="1"/>
</dbReference>
<dbReference type="NCBIfam" id="TIGR00020">
    <property type="entry name" value="prfB"/>
    <property type="match status" value="1"/>
</dbReference>
<keyword evidence="3 4" id="KW-0648">Protein biosynthesis</keyword>
<dbReference type="SMART" id="SM00937">
    <property type="entry name" value="PCRF"/>
    <property type="match status" value="1"/>
</dbReference>
<dbReference type="FunFam" id="3.30.160.20:FF:000004">
    <property type="entry name" value="Peptide chain release factor 1"/>
    <property type="match status" value="1"/>
</dbReference>
<feature type="modified residue" description="N5-methylglutamine" evidence="4">
    <location>
        <position position="210"/>
    </location>
</feature>
<comment type="PTM">
    <text evidence="4">Methylated by PrmC. Methylation increases the termination efficiency of RF2.</text>
</comment>
<dbReference type="InterPro" id="IPR000352">
    <property type="entry name" value="Pep_chain_release_fac_I"/>
</dbReference>
<dbReference type="InterPro" id="IPR045853">
    <property type="entry name" value="Pep_chain_release_fac_I_sf"/>
</dbReference>
<dbReference type="HAMAP" id="MF_00094">
    <property type="entry name" value="Rel_fac_2"/>
    <property type="match status" value="1"/>
</dbReference>
<evidence type="ECO:0000313" key="8">
    <source>
        <dbReference type="Proteomes" id="UP000231567"/>
    </source>
</evidence>
<dbReference type="SUPFAM" id="SSF75620">
    <property type="entry name" value="Release factor"/>
    <property type="match status" value="1"/>
</dbReference>
<organism evidence="7 8">
    <name type="scientific">Candidatus Nealsonbacteria bacterium CG23_combo_of_CG06-09_8_20_14_all_40_13</name>
    <dbReference type="NCBI Taxonomy" id="1974724"/>
    <lineage>
        <taxon>Bacteria</taxon>
        <taxon>Candidatus Nealsoniibacteriota</taxon>
    </lineage>
</organism>
<dbReference type="Gene3D" id="1.20.58.410">
    <property type="entry name" value="Release factor"/>
    <property type="match status" value="1"/>
</dbReference>
<gene>
    <name evidence="4" type="primary">prfB</name>
    <name evidence="7" type="ORF">COX39_00355</name>
</gene>
<dbReference type="InterPro" id="IPR005139">
    <property type="entry name" value="PCRF"/>
</dbReference>
<dbReference type="Gene3D" id="3.30.70.1660">
    <property type="match status" value="1"/>
</dbReference>
<name>A0A2G9YTT7_9BACT</name>
<dbReference type="InterPro" id="IPR004374">
    <property type="entry name" value="PrfB"/>
</dbReference>
<comment type="similarity">
    <text evidence="1 4">Belongs to the prokaryotic/mitochondrial release factor family.</text>
</comment>
<comment type="subcellular location">
    <subcellularLocation>
        <location evidence="4">Cytoplasm</location>
    </subcellularLocation>
</comment>
<dbReference type="EMBL" id="PCRM01000008">
    <property type="protein sequence ID" value="PIP21911.1"/>
    <property type="molecule type" value="Genomic_DNA"/>
</dbReference>